<reference evidence="3" key="1">
    <citation type="submission" date="2009-05" db="EMBL/GenBank/DDBJ databases">
        <title>Complete sequence of Tolumonas auensis DSM 9187.</title>
        <authorList>
            <consortium name="US DOE Joint Genome Institute"/>
            <person name="Lucas S."/>
            <person name="Copeland A."/>
            <person name="Lapidus A."/>
            <person name="Glavina del Rio T."/>
            <person name="Tice H."/>
            <person name="Bruce D."/>
            <person name="Goodwin L."/>
            <person name="Pitluck S."/>
            <person name="Chertkov O."/>
            <person name="Brettin T."/>
            <person name="Detter J.C."/>
            <person name="Han C."/>
            <person name="Larimer F."/>
            <person name="Land M."/>
            <person name="Hauser L."/>
            <person name="Kyrpides N."/>
            <person name="Mikhailova N."/>
            <person name="Spring S."/>
            <person name="Beller H."/>
        </authorList>
    </citation>
    <scope>NUCLEOTIDE SEQUENCE [LARGE SCALE GENOMIC DNA]</scope>
    <source>
        <strain evidence="3">DSM 9187 / TA4</strain>
    </source>
</reference>
<dbReference type="Pfam" id="PF01966">
    <property type="entry name" value="HD"/>
    <property type="match status" value="1"/>
</dbReference>
<dbReference type="GO" id="GO:0016787">
    <property type="term" value="F:hydrolase activity"/>
    <property type="evidence" value="ECO:0007669"/>
    <property type="project" value="UniProtKB-KW"/>
</dbReference>
<keyword evidence="3" id="KW-1185">Reference proteome</keyword>
<dbReference type="Gene3D" id="1.10.3210.50">
    <property type="match status" value="1"/>
</dbReference>
<dbReference type="PROSITE" id="PS51831">
    <property type="entry name" value="HD"/>
    <property type="match status" value="1"/>
</dbReference>
<dbReference type="Proteomes" id="UP000009073">
    <property type="component" value="Chromosome"/>
</dbReference>
<organism evidence="2 3">
    <name type="scientific">Tolumonas auensis (strain DSM 9187 / NBRC 110442 / TA 4)</name>
    <dbReference type="NCBI Taxonomy" id="595494"/>
    <lineage>
        <taxon>Bacteria</taxon>
        <taxon>Pseudomonadati</taxon>
        <taxon>Pseudomonadota</taxon>
        <taxon>Gammaproteobacteria</taxon>
        <taxon>Aeromonadales</taxon>
        <taxon>Aeromonadaceae</taxon>
        <taxon>Tolumonas</taxon>
    </lineage>
</organism>
<dbReference type="SUPFAM" id="SSF109604">
    <property type="entry name" value="HD-domain/PDEase-like"/>
    <property type="match status" value="1"/>
</dbReference>
<gene>
    <name evidence="2" type="ordered locus">Tola_0568</name>
</gene>
<dbReference type="EMBL" id="CP001616">
    <property type="protein sequence ID" value="ACQ92197.1"/>
    <property type="molecule type" value="Genomic_DNA"/>
</dbReference>
<dbReference type="PANTHER" id="PTHR33594:SF1">
    <property type="entry name" value="HD_PDEASE DOMAIN-CONTAINING PROTEIN"/>
    <property type="match status" value="1"/>
</dbReference>
<dbReference type="CDD" id="cd00077">
    <property type="entry name" value="HDc"/>
    <property type="match status" value="1"/>
</dbReference>
<dbReference type="OrthoDB" id="9797344at2"/>
<feature type="domain" description="HD" evidence="1">
    <location>
        <begin position="32"/>
        <end position="138"/>
    </location>
</feature>
<dbReference type="STRING" id="595494.Tola_0568"/>
<dbReference type="NCBIfam" id="NF007515">
    <property type="entry name" value="PRK10119.1"/>
    <property type="match status" value="1"/>
</dbReference>
<evidence type="ECO:0000313" key="2">
    <source>
        <dbReference type="EMBL" id="ACQ92197.1"/>
    </source>
</evidence>
<dbReference type="KEGG" id="tau:Tola_0568"/>
<dbReference type="SMART" id="SM00471">
    <property type="entry name" value="HDc"/>
    <property type="match status" value="1"/>
</dbReference>
<sequence length="218" mass="25019">MNQDNQPLLNDWQQQLENWLEQHHTETDGAHDIAHFRRVWKTARALNQTEGLPGDELVLLAAAYLHDIVSLPKNHPERHLSSRLAAHEACTILQEMDFPQEKLIAVAHAIEAHSFSANLPAETIEAKLLQDADRMEALGAIGLARVFYTSGRMEREMFDPYDPLAKHRPLDDLQYALDHFFVKLYKVADSMQTAAGLEMAKKRRKYLEGYVKQLLREL</sequence>
<reference evidence="2 3" key="2">
    <citation type="journal article" date="2011" name="Stand. Genomic Sci.">
        <title>Complete genome sequence of Tolumonas auensis type strain (TA 4).</title>
        <authorList>
            <person name="Chertkov O."/>
            <person name="Copeland A."/>
            <person name="Lucas S."/>
            <person name="Lapidus A."/>
            <person name="Berry K.W."/>
            <person name="Detter J.C."/>
            <person name="Del Rio T.G."/>
            <person name="Hammon N."/>
            <person name="Dalin E."/>
            <person name="Tice H."/>
            <person name="Pitluck S."/>
            <person name="Richardson P."/>
            <person name="Bruce D."/>
            <person name="Goodwin L."/>
            <person name="Han C."/>
            <person name="Tapia R."/>
            <person name="Saunders E."/>
            <person name="Schmutz J."/>
            <person name="Brettin T."/>
            <person name="Larimer F."/>
            <person name="Land M."/>
            <person name="Hauser L."/>
            <person name="Spring S."/>
            <person name="Rohde M."/>
            <person name="Kyrpides N.C."/>
            <person name="Ivanova N."/>
            <person name="Goker M."/>
            <person name="Beller H.R."/>
            <person name="Klenk H.P."/>
            <person name="Woyke T."/>
        </authorList>
    </citation>
    <scope>NUCLEOTIDE SEQUENCE [LARGE SCALE GENOMIC DNA]</scope>
    <source>
        <strain evidence="3">DSM 9187 / TA4</strain>
    </source>
</reference>
<accession>C4LA68</accession>
<proteinExistence type="predicted"/>
<name>C4LA68_TOLAT</name>
<dbReference type="eggNOG" id="COG1418">
    <property type="taxonomic scope" value="Bacteria"/>
</dbReference>
<dbReference type="RefSeq" id="WP_012728796.1">
    <property type="nucleotide sequence ID" value="NC_012691.1"/>
</dbReference>
<keyword evidence="2" id="KW-0378">Hydrolase</keyword>
<dbReference type="PANTHER" id="PTHR33594">
    <property type="entry name" value="SUPERFAMILY HYDROLASE, PUTATIVE (AFU_ORTHOLOGUE AFUA_1G03035)-RELATED"/>
    <property type="match status" value="1"/>
</dbReference>
<evidence type="ECO:0000259" key="1">
    <source>
        <dbReference type="PROSITE" id="PS51831"/>
    </source>
</evidence>
<dbReference type="HOGENOM" id="CLU_036524_3_0_6"/>
<dbReference type="InterPro" id="IPR006674">
    <property type="entry name" value="HD_domain"/>
</dbReference>
<dbReference type="AlphaFoldDB" id="C4LA68"/>
<evidence type="ECO:0000313" key="3">
    <source>
        <dbReference type="Proteomes" id="UP000009073"/>
    </source>
</evidence>
<protein>
    <submittedName>
        <fullName evidence="2">Metal dependent phosphohydrolase</fullName>
    </submittedName>
</protein>
<dbReference type="InterPro" id="IPR003607">
    <property type="entry name" value="HD/PDEase_dom"/>
</dbReference>